<keyword evidence="1 4" id="KW-0489">Methyltransferase</keyword>
<feature type="binding site" evidence="4">
    <location>
        <position position="193"/>
    </location>
    <ligand>
        <name>S-adenosyl-L-methionine</name>
        <dbReference type="ChEBI" id="CHEBI:59789"/>
    </ligand>
</feature>
<dbReference type="Pfam" id="PF05958">
    <property type="entry name" value="tRNA_U5-meth_tr"/>
    <property type="match status" value="1"/>
</dbReference>
<dbReference type="InterPro" id="IPR029063">
    <property type="entry name" value="SAM-dependent_MTases_sf"/>
</dbReference>
<proteinExistence type="inferred from homology"/>
<dbReference type="AlphaFoldDB" id="A0A0D6MMZ3"/>
<feature type="binding site" evidence="4">
    <location>
        <position position="173"/>
    </location>
    <ligand>
        <name>S-adenosyl-L-methionine</name>
        <dbReference type="ChEBI" id="CHEBI:59789"/>
    </ligand>
</feature>
<evidence type="ECO:0000313" key="5">
    <source>
        <dbReference type="EMBL" id="GAN55062.1"/>
    </source>
</evidence>
<keyword evidence="6" id="KW-1185">Reference proteome</keyword>
<sequence>MPLTRRRIDLAAKRVSGGVILGLHRRQGDPVDMTECHILDPRLFALLAPLRIVLASLGALTADGDVLLNLLDSGPDILLATDVELGAADRTKLAAFARAQGVPRIGWRSRRGRAVAEIVAQTGPVRQNFAGASVSPPLGAFLQAAPDGERAIVKAVIAALPKLNRRDVIAELYAGCGTLTFPLAEHGRVCAFEGDAGASAAVRRAMAGRRIEITARDLGRQPLMSKELSDARLCVLDPPYSGAAPQIGEIAASSLRDVIYVSCNPQALEADASRLHQAGFTLESITVVDQFLWSTEVESVIAFRRGSSRRTRSGPSRSG</sequence>
<feature type="binding site" evidence="4">
    <location>
        <position position="143"/>
    </location>
    <ligand>
        <name>S-adenosyl-L-methionine</name>
        <dbReference type="ChEBI" id="CHEBI:59789"/>
    </ligand>
</feature>
<dbReference type="SUPFAM" id="SSF53335">
    <property type="entry name" value="S-adenosyl-L-methionine-dependent methyltransferases"/>
    <property type="match status" value="1"/>
</dbReference>
<dbReference type="Gene3D" id="3.40.50.150">
    <property type="entry name" value="Vaccinia Virus protein VP39"/>
    <property type="match status" value="1"/>
</dbReference>
<comment type="caution">
    <text evidence="5">The sequence shown here is derived from an EMBL/GenBank/DDBJ whole genome shotgun (WGS) entry which is preliminary data.</text>
</comment>
<comment type="similarity">
    <text evidence="4">Belongs to the class I-like SAM-binding methyltransferase superfamily. RNA M5U methyltransferase family.</text>
</comment>
<feature type="binding site" evidence="4">
    <location>
        <position position="237"/>
    </location>
    <ligand>
        <name>S-adenosyl-L-methionine</name>
        <dbReference type="ChEBI" id="CHEBI:59789"/>
    </ligand>
</feature>
<dbReference type="STRING" id="1231623.Tasa_038_043"/>
<name>A0A0D6MMZ3_9PROT</name>
<gene>
    <name evidence="5" type="ORF">Tasa_038_043</name>
</gene>
<reference evidence="5 6" key="1">
    <citation type="submission" date="2012-10" db="EMBL/GenBank/DDBJ databases">
        <title>Genome sequencing of Tanticharoenia sakaeratensis NBRC 103193.</title>
        <authorList>
            <person name="Azuma Y."/>
            <person name="Hadano H."/>
            <person name="Hirakawa H."/>
            <person name="Matsushita K."/>
        </authorList>
    </citation>
    <scope>NUCLEOTIDE SEQUENCE [LARGE SCALE GENOMIC DNA]</scope>
    <source>
        <strain evidence="5 6">NBRC 103193</strain>
    </source>
</reference>
<dbReference type="GO" id="GO:0070041">
    <property type="term" value="F:rRNA (uridine-C5-)-methyltransferase activity"/>
    <property type="evidence" value="ECO:0007669"/>
    <property type="project" value="TreeGrafter"/>
</dbReference>
<dbReference type="GO" id="GO:0070475">
    <property type="term" value="P:rRNA base methylation"/>
    <property type="evidence" value="ECO:0007669"/>
    <property type="project" value="TreeGrafter"/>
</dbReference>
<dbReference type="PANTHER" id="PTHR11061">
    <property type="entry name" value="RNA M5U METHYLTRANSFERASE"/>
    <property type="match status" value="1"/>
</dbReference>
<feature type="active site" description="Nucleophile" evidence="4">
    <location>
        <position position="263"/>
    </location>
</feature>
<dbReference type="PANTHER" id="PTHR11061:SF49">
    <property type="entry name" value="23S RRNA (URACIL(1939)-C(5))-METHYLTRANSFERASE RLMD"/>
    <property type="match status" value="1"/>
</dbReference>
<evidence type="ECO:0000256" key="3">
    <source>
        <dbReference type="ARBA" id="ARBA00022691"/>
    </source>
</evidence>
<protein>
    <submittedName>
        <fullName evidence="5">tRNA (Uracil-5-)-methyltransferase</fullName>
    </submittedName>
</protein>
<evidence type="ECO:0000256" key="4">
    <source>
        <dbReference type="PROSITE-ProRule" id="PRU01024"/>
    </source>
</evidence>
<evidence type="ECO:0000256" key="2">
    <source>
        <dbReference type="ARBA" id="ARBA00022679"/>
    </source>
</evidence>
<dbReference type="InterPro" id="IPR010280">
    <property type="entry name" value="U5_MeTrfase_fam"/>
</dbReference>
<evidence type="ECO:0000313" key="6">
    <source>
        <dbReference type="Proteomes" id="UP000032679"/>
    </source>
</evidence>
<evidence type="ECO:0000256" key="1">
    <source>
        <dbReference type="ARBA" id="ARBA00022603"/>
    </source>
</evidence>
<keyword evidence="2 4" id="KW-0808">Transferase</keyword>
<accession>A0A0D6MMZ3</accession>
<dbReference type="Gene3D" id="2.40.50.1070">
    <property type="match status" value="1"/>
</dbReference>
<dbReference type="PROSITE" id="PS51687">
    <property type="entry name" value="SAM_MT_RNA_M5U"/>
    <property type="match status" value="1"/>
</dbReference>
<dbReference type="Proteomes" id="UP000032679">
    <property type="component" value="Unassembled WGS sequence"/>
</dbReference>
<keyword evidence="3 4" id="KW-0949">S-adenosyl-L-methionine</keyword>
<organism evidence="5 6">
    <name type="scientific">Tanticharoenia sakaeratensis NBRC 103193</name>
    <dbReference type="NCBI Taxonomy" id="1231623"/>
    <lineage>
        <taxon>Bacteria</taxon>
        <taxon>Pseudomonadati</taxon>
        <taxon>Pseudomonadota</taxon>
        <taxon>Alphaproteobacteria</taxon>
        <taxon>Acetobacterales</taxon>
        <taxon>Acetobacteraceae</taxon>
        <taxon>Tanticharoenia</taxon>
    </lineage>
</organism>
<dbReference type="EMBL" id="BALE01000038">
    <property type="protein sequence ID" value="GAN55062.1"/>
    <property type="molecule type" value="Genomic_DNA"/>
</dbReference>